<accession>X0VRR9</accession>
<protein>
    <submittedName>
        <fullName evidence="2">Uncharacterized protein</fullName>
    </submittedName>
</protein>
<keyword evidence="1" id="KW-0812">Transmembrane</keyword>
<dbReference type="AlphaFoldDB" id="X0VRR9"/>
<keyword evidence="1" id="KW-0472">Membrane</keyword>
<gene>
    <name evidence="2" type="ORF">S01H1_55971</name>
</gene>
<evidence type="ECO:0000256" key="1">
    <source>
        <dbReference type="SAM" id="Phobius"/>
    </source>
</evidence>
<dbReference type="EMBL" id="BARS01036406">
    <property type="protein sequence ID" value="GAG15153.1"/>
    <property type="molecule type" value="Genomic_DNA"/>
</dbReference>
<keyword evidence="1" id="KW-1133">Transmembrane helix</keyword>
<proteinExistence type="predicted"/>
<organism evidence="2">
    <name type="scientific">marine sediment metagenome</name>
    <dbReference type="NCBI Taxonomy" id="412755"/>
    <lineage>
        <taxon>unclassified sequences</taxon>
        <taxon>metagenomes</taxon>
        <taxon>ecological metagenomes</taxon>
    </lineage>
</organism>
<feature type="transmembrane region" description="Helical" evidence="1">
    <location>
        <begin position="51"/>
        <end position="69"/>
    </location>
</feature>
<reference evidence="2" key="1">
    <citation type="journal article" date="2014" name="Front. Microbiol.">
        <title>High frequency of phylogenetically diverse reductive dehalogenase-homologous genes in deep subseafloor sedimentary metagenomes.</title>
        <authorList>
            <person name="Kawai M."/>
            <person name="Futagami T."/>
            <person name="Toyoda A."/>
            <person name="Takaki Y."/>
            <person name="Nishi S."/>
            <person name="Hori S."/>
            <person name="Arai W."/>
            <person name="Tsubouchi T."/>
            <person name="Morono Y."/>
            <person name="Uchiyama I."/>
            <person name="Ito T."/>
            <person name="Fujiyama A."/>
            <person name="Inagaki F."/>
            <person name="Takami H."/>
        </authorList>
    </citation>
    <scope>NUCLEOTIDE SEQUENCE</scope>
    <source>
        <strain evidence="2">Expedition CK06-06</strain>
    </source>
</reference>
<comment type="caution">
    <text evidence="2">The sequence shown here is derived from an EMBL/GenBank/DDBJ whole genome shotgun (WGS) entry which is preliminary data.</text>
</comment>
<evidence type="ECO:0000313" key="2">
    <source>
        <dbReference type="EMBL" id="GAG15153.1"/>
    </source>
</evidence>
<sequence length="224" mass="24551">MDYIKLLSRIAEQGLEKTWFHAVALFEGRLAQRVRSLLDPKHNSQIKASRWATVVCAIAVLICTAFGTLRLEAKSKADTSVGTAKAGQAETGDVTDTASIDPKIRELGEAVRKRLTTYSDEKTLTLKDGRTGRMKIKQNITGIARILITPHIVEDGTKFDLEALDAAGKAIEGTKTTSPIIHDAQTMRMGLGKHFIVNGKQIMSKIQLVPTRQDDNSVVVEVKV</sequence>
<feature type="non-terminal residue" evidence="2">
    <location>
        <position position="224"/>
    </location>
</feature>
<name>X0VRR9_9ZZZZ</name>